<name>A0A0C2VMJ4_9BACL</name>
<dbReference type="SMART" id="SM00283">
    <property type="entry name" value="MA"/>
    <property type="match status" value="1"/>
</dbReference>
<dbReference type="Gene3D" id="1.10.287.950">
    <property type="entry name" value="Methyl-accepting chemotaxis protein"/>
    <property type="match status" value="1"/>
</dbReference>
<dbReference type="GO" id="GO:0016020">
    <property type="term" value="C:membrane"/>
    <property type="evidence" value="ECO:0007669"/>
    <property type="project" value="InterPro"/>
</dbReference>
<dbReference type="Pfam" id="PF00015">
    <property type="entry name" value="MCPsignal"/>
    <property type="match status" value="1"/>
</dbReference>
<evidence type="ECO:0000256" key="2">
    <source>
        <dbReference type="PROSITE-ProRule" id="PRU00284"/>
    </source>
</evidence>
<feature type="region of interest" description="Disordered" evidence="3">
    <location>
        <begin position="234"/>
        <end position="265"/>
    </location>
</feature>
<dbReference type="GO" id="GO:0019825">
    <property type="term" value="F:oxygen binding"/>
    <property type="evidence" value="ECO:0007669"/>
    <property type="project" value="InterPro"/>
</dbReference>
<dbReference type="SUPFAM" id="SSF46458">
    <property type="entry name" value="Globin-like"/>
    <property type="match status" value="1"/>
</dbReference>
<reference evidence="5 6" key="1">
    <citation type="submission" date="2015-01" db="EMBL/GenBank/DDBJ databases">
        <title>Genome sequence of Jeotgalibacillus alimentarius.</title>
        <authorList>
            <person name="Goh K.M."/>
            <person name="Chan K.-G."/>
            <person name="Yaakop A.S."/>
            <person name="Ee R."/>
            <person name="Gan H.M."/>
            <person name="Chan C.S."/>
        </authorList>
    </citation>
    <scope>NUCLEOTIDE SEQUENCE [LARGE SCALE GENOMIC DNA]</scope>
    <source>
        <strain evidence="5 6">YKJ-13</strain>
    </source>
</reference>
<protein>
    <recommendedName>
        <fullName evidence="4">Methyl-accepting transducer domain-containing protein</fullName>
    </recommendedName>
</protein>
<dbReference type="SUPFAM" id="SSF58104">
    <property type="entry name" value="Methyl-accepting chemotaxis protein (MCP) signaling domain"/>
    <property type="match status" value="1"/>
</dbReference>
<organism evidence="5 6">
    <name type="scientific">Jeotgalibacillus alimentarius</name>
    <dbReference type="NCBI Taxonomy" id="135826"/>
    <lineage>
        <taxon>Bacteria</taxon>
        <taxon>Bacillati</taxon>
        <taxon>Bacillota</taxon>
        <taxon>Bacilli</taxon>
        <taxon>Bacillales</taxon>
        <taxon>Caryophanaceae</taxon>
        <taxon>Jeotgalibacillus</taxon>
    </lineage>
</organism>
<keyword evidence="6" id="KW-1185">Reference proteome</keyword>
<keyword evidence="1 2" id="KW-0807">Transducer</keyword>
<dbReference type="Gene3D" id="1.10.490.10">
    <property type="entry name" value="Globins"/>
    <property type="match status" value="1"/>
</dbReference>
<gene>
    <name evidence="5" type="ORF">KP77_14920</name>
</gene>
<evidence type="ECO:0000256" key="1">
    <source>
        <dbReference type="ARBA" id="ARBA00023224"/>
    </source>
</evidence>
<dbReference type="GO" id="GO:0020037">
    <property type="term" value="F:heme binding"/>
    <property type="evidence" value="ECO:0007669"/>
    <property type="project" value="InterPro"/>
</dbReference>
<dbReference type="RefSeq" id="WP_052474029.1">
    <property type="nucleotide sequence ID" value="NZ_JXRQ01000017.1"/>
</dbReference>
<evidence type="ECO:0000313" key="5">
    <source>
        <dbReference type="EMBL" id="KIL50117.1"/>
    </source>
</evidence>
<evidence type="ECO:0000256" key="3">
    <source>
        <dbReference type="SAM" id="MobiDB-lite"/>
    </source>
</evidence>
<dbReference type="InterPro" id="IPR012292">
    <property type="entry name" value="Globin/Proto"/>
</dbReference>
<dbReference type="EMBL" id="JXRQ01000017">
    <property type="protein sequence ID" value="KIL50117.1"/>
    <property type="molecule type" value="Genomic_DNA"/>
</dbReference>
<dbReference type="InterPro" id="IPR039379">
    <property type="entry name" value="Protoglobin_sensor_dom"/>
</dbReference>
<dbReference type="InterPro" id="IPR044398">
    <property type="entry name" value="Globin-sensor_dom"/>
</dbReference>
<dbReference type="Proteomes" id="UP000031950">
    <property type="component" value="Unassembled WGS sequence"/>
</dbReference>
<dbReference type="AlphaFoldDB" id="A0A0C2VMJ4"/>
<dbReference type="Pfam" id="PF11563">
    <property type="entry name" value="Protoglobin"/>
    <property type="match status" value="1"/>
</dbReference>
<evidence type="ECO:0000313" key="6">
    <source>
        <dbReference type="Proteomes" id="UP000031950"/>
    </source>
</evidence>
<dbReference type="CDD" id="cd01068">
    <property type="entry name" value="globin_sensor"/>
    <property type="match status" value="1"/>
</dbReference>
<comment type="caution">
    <text evidence="5">The sequence shown here is derived from an EMBL/GenBank/DDBJ whole genome shotgun (WGS) entry which is preliminary data.</text>
</comment>
<dbReference type="PATRIC" id="fig|135826.4.peg.1487"/>
<dbReference type="STRING" id="135826.KP77_14920"/>
<accession>A0A0C2VMJ4</accession>
<dbReference type="GO" id="GO:0007165">
    <property type="term" value="P:signal transduction"/>
    <property type="evidence" value="ECO:0007669"/>
    <property type="project" value="UniProtKB-KW"/>
</dbReference>
<evidence type="ECO:0000259" key="4">
    <source>
        <dbReference type="PROSITE" id="PS50111"/>
    </source>
</evidence>
<dbReference type="InterPro" id="IPR009050">
    <property type="entry name" value="Globin-like_sf"/>
</dbReference>
<dbReference type="InterPro" id="IPR004089">
    <property type="entry name" value="MCPsignal_dom"/>
</dbReference>
<dbReference type="PANTHER" id="PTHR32089:SF118">
    <property type="entry name" value="HEME-BASED AEROTACTIC TRANSDUCER HEMAT"/>
    <property type="match status" value="1"/>
</dbReference>
<dbReference type="PANTHER" id="PTHR32089">
    <property type="entry name" value="METHYL-ACCEPTING CHEMOTAXIS PROTEIN MCPB"/>
    <property type="match status" value="1"/>
</dbReference>
<dbReference type="PROSITE" id="PS50111">
    <property type="entry name" value="CHEMOTAXIS_TRANSDUC_2"/>
    <property type="match status" value="1"/>
</dbReference>
<feature type="compositionally biased region" description="Basic and acidic residues" evidence="3">
    <location>
        <begin position="243"/>
        <end position="264"/>
    </location>
</feature>
<sequence length="431" mass="48461">MMMFAKTREKKSDLSAVAEEFKSQVKIDLPKEITTPKQLSMISLSKYDLQVLMAFQPYVTEDIEKIVSHFYKTIGHEPQLLSIINEHSSIERLKKTLTVHIQEMFSGKIDQQFIQKRNRIAEVHLHIGLDPKWYIAAFQDLLNSFMDMVEKTSFNEKDKFNLMRAVSKILNLEMQIVLEAYENQFQARLMAEQNQLEDLLDTLRTSAAALSDNSSSTSENVSQMKKALEQLSNRAQNGSHVATELENKTGEEQSRLDKTKKESEQISNKMASTEQNIKELNNLNSQISEVANMVTSIADQTNLLALNASIEAARAGEHGKGFAVVADEVRKLAENTKESVSQVYDLLKDTNVKTKTIEGSIFELKELFKFERDSIISTSESFEGIMASMKELKSQNSQIDSDVSGLVITLNEISEKAAGVAEAAASLEERA</sequence>
<proteinExistence type="predicted"/>
<feature type="domain" description="Methyl-accepting transducer" evidence="4">
    <location>
        <begin position="185"/>
        <end position="421"/>
    </location>
</feature>